<dbReference type="Proteomes" id="UP000557196">
    <property type="component" value="Unassembled WGS sequence"/>
</dbReference>
<dbReference type="InterPro" id="IPR026828">
    <property type="entry name" value="SAPC2_1/2"/>
</dbReference>
<reference evidence="4 5" key="1">
    <citation type="submission" date="2019-09" db="EMBL/GenBank/DDBJ databases">
        <title>Bird 10,000 Genomes (B10K) Project - Family phase.</title>
        <authorList>
            <person name="Zhang G."/>
        </authorList>
    </citation>
    <scope>NUCLEOTIDE SEQUENCE [LARGE SCALE GENOMIC DNA]</scope>
    <source>
        <strain evidence="4">B10K-DU-029-36</strain>
        <tissue evidence="4">Muscle</tissue>
    </source>
</reference>
<evidence type="ECO:0000256" key="2">
    <source>
        <dbReference type="SAM" id="MobiDB-lite"/>
    </source>
</evidence>
<dbReference type="Pfam" id="PF11414">
    <property type="entry name" value="Suppressor_APC"/>
    <property type="match status" value="1"/>
</dbReference>
<dbReference type="EMBL" id="VZTH01002034">
    <property type="protein sequence ID" value="NXC52916.1"/>
    <property type="molecule type" value="Genomic_DNA"/>
</dbReference>
<feature type="compositionally biased region" description="Low complexity" evidence="2">
    <location>
        <begin position="155"/>
        <end position="175"/>
    </location>
</feature>
<sequence length="392" mass="42900">AAAMAPERGDRSLPAGTEGLPRVFLQSLRTLFDILDDRRRGYVHLREIESRWRGAEAQELPAGVMEGLRQAAPASGYLTFERFVLGLRAALPGAEPPVEGGSGGRRSVEKPPSPRCSEERRGKSTGQREPGHGQPRGRGEWRHWTGGFGLVGVMAAPGPGTGARRSGRGPAARPAPLCPPLGSEPAVPAGPSGQSQGDGGHPGAGDARRHQRGRAEHRRHTITNGVDFSMLKYMKELEQEKDFLLQGLELIDRAREWYHQHIQLMQEHQRLLGKKRTSADFPEGGQSHLGRLVPKLQEVNRCLGDLLSTAGKMANPSSALSRLVPVTSPPSTGSQQAINMLKEQNRLLTKEVTDKSERITQLEQEKSALIKQLFEARAHNNHEMSQLDSTFI</sequence>
<dbReference type="AlphaFoldDB" id="A0A7K8H9W7"/>
<evidence type="ECO:0000313" key="5">
    <source>
        <dbReference type="Proteomes" id="UP000557196"/>
    </source>
</evidence>
<gene>
    <name evidence="4" type="primary">Sapcd2</name>
    <name evidence="4" type="ORF">ALERUF_R10745</name>
</gene>
<dbReference type="PANTHER" id="PTHR14907:SF3">
    <property type="entry name" value="SUPPRESSOR APC DOMAIN-CONTAINING PROTEIN 2"/>
    <property type="match status" value="1"/>
</dbReference>
<feature type="non-terminal residue" evidence="4">
    <location>
        <position position="1"/>
    </location>
</feature>
<feature type="coiled-coil region" evidence="1">
    <location>
        <begin position="338"/>
        <end position="379"/>
    </location>
</feature>
<name>A0A7K8H9W7_9CORV</name>
<dbReference type="Pfam" id="PF25825">
    <property type="entry name" value="SAPC2_N"/>
    <property type="match status" value="1"/>
</dbReference>
<comment type="caution">
    <text evidence="4">The sequence shown here is derived from an EMBL/GenBank/DDBJ whole genome shotgun (WGS) entry which is preliminary data.</text>
</comment>
<feature type="region of interest" description="Disordered" evidence="2">
    <location>
        <begin position="93"/>
        <end position="218"/>
    </location>
</feature>
<organism evidence="4 5">
    <name type="scientific">Aleadryas rufinucha</name>
    <name type="common">rufous-naped whistler</name>
    <dbReference type="NCBI Taxonomy" id="461220"/>
    <lineage>
        <taxon>Eukaryota</taxon>
        <taxon>Metazoa</taxon>
        <taxon>Chordata</taxon>
        <taxon>Craniata</taxon>
        <taxon>Vertebrata</taxon>
        <taxon>Euteleostomi</taxon>
        <taxon>Archelosauria</taxon>
        <taxon>Archosauria</taxon>
        <taxon>Dinosauria</taxon>
        <taxon>Saurischia</taxon>
        <taxon>Theropoda</taxon>
        <taxon>Coelurosauria</taxon>
        <taxon>Aves</taxon>
        <taxon>Neognathae</taxon>
        <taxon>Neoaves</taxon>
        <taxon>Telluraves</taxon>
        <taxon>Australaves</taxon>
        <taxon>Passeriformes</taxon>
        <taxon>Corvoidea</taxon>
        <taxon>Pachycephalidae</taxon>
        <taxon>Aleadryas</taxon>
    </lineage>
</organism>
<proteinExistence type="predicted"/>
<feature type="domain" description="Suppressor APC" evidence="3">
    <location>
        <begin position="19"/>
        <end position="91"/>
    </location>
</feature>
<keyword evidence="1" id="KW-0175">Coiled coil</keyword>
<keyword evidence="5" id="KW-1185">Reference proteome</keyword>
<dbReference type="InterPro" id="IPR057953">
    <property type="entry name" value="SAPC2_N"/>
</dbReference>
<dbReference type="PANTHER" id="PTHR14907">
    <property type="entry name" value="FI14130P"/>
    <property type="match status" value="1"/>
</dbReference>
<evidence type="ECO:0000313" key="4">
    <source>
        <dbReference type="EMBL" id="NXC52916.1"/>
    </source>
</evidence>
<evidence type="ECO:0000259" key="3">
    <source>
        <dbReference type="Pfam" id="PF25825"/>
    </source>
</evidence>
<accession>A0A7K8H9W7</accession>
<protein>
    <submittedName>
        <fullName evidence="4">SAPC2 protein</fullName>
    </submittedName>
</protein>
<evidence type="ECO:0000256" key="1">
    <source>
        <dbReference type="SAM" id="Coils"/>
    </source>
</evidence>
<feature type="non-terminal residue" evidence="4">
    <location>
        <position position="392"/>
    </location>
</feature>
<feature type="compositionally biased region" description="Basic residues" evidence="2">
    <location>
        <begin position="209"/>
        <end position="218"/>
    </location>
</feature>